<dbReference type="InterPro" id="IPR043502">
    <property type="entry name" value="DNA/RNA_pol_sf"/>
</dbReference>
<evidence type="ECO:0000313" key="4">
    <source>
        <dbReference type="Proteomes" id="UP001314205"/>
    </source>
</evidence>
<gene>
    <name evidence="3" type="ORF">PARMNEM_LOCUS6548</name>
</gene>
<reference evidence="3 4" key="1">
    <citation type="submission" date="2023-11" db="EMBL/GenBank/DDBJ databases">
        <authorList>
            <person name="Hedman E."/>
            <person name="Englund M."/>
            <person name="Stromberg M."/>
            <person name="Nyberg Akerstrom W."/>
            <person name="Nylinder S."/>
            <person name="Jareborg N."/>
            <person name="Kallberg Y."/>
            <person name="Kronander E."/>
        </authorList>
    </citation>
    <scope>NUCLEOTIDE SEQUENCE [LARGE SCALE GENOMIC DNA]</scope>
</reference>
<dbReference type="InterPro" id="IPR051320">
    <property type="entry name" value="Viral_Replic_Matur_Polypro"/>
</dbReference>
<dbReference type="GO" id="GO:0003964">
    <property type="term" value="F:RNA-directed DNA polymerase activity"/>
    <property type="evidence" value="ECO:0007669"/>
    <property type="project" value="UniProtKB-EC"/>
</dbReference>
<comment type="caution">
    <text evidence="3">The sequence shown here is derived from an EMBL/GenBank/DDBJ whole genome shotgun (WGS) entry which is preliminary data.</text>
</comment>
<dbReference type="Gene3D" id="3.10.10.10">
    <property type="entry name" value="HIV Type 1 Reverse Transcriptase, subunit A, domain 1"/>
    <property type="match status" value="1"/>
</dbReference>
<dbReference type="InterPro" id="IPR043128">
    <property type="entry name" value="Rev_trsase/Diguanyl_cyclase"/>
</dbReference>
<dbReference type="FunFam" id="3.30.70.270:FF:000020">
    <property type="entry name" value="Transposon Tf2-6 polyprotein-like Protein"/>
    <property type="match status" value="1"/>
</dbReference>
<dbReference type="EC" id="2.7.7.49" evidence="1"/>
<organism evidence="3 4">
    <name type="scientific">Parnassius mnemosyne</name>
    <name type="common">clouded apollo</name>
    <dbReference type="NCBI Taxonomy" id="213953"/>
    <lineage>
        <taxon>Eukaryota</taxon>
        <taxon>Metazoa</taxon>
        <taxon>Ecdysozoa</taxon>
        <taxon>Arthropoda</taxon>
        <taxon>Hexapoda</taxon>
        <taxon>Insecta</taxon>
        <taxon>Pterygota</taxon>
        <taxon>Neoptera</taxon>
        <taxon>Endopterygota</taxon>
        <taxon>Lepidoptera</taxon>
        <taxon>Glossata</taxon>
        <taxon>Ditrysia</taxon>
        <taxon>Papilionoidea</taxon>
        <taxon>Papilionidae</taxon>
        <taxon>Parnassiinae</taxon>
        <taxon>Parnassini</taxon>
        <taxon>Parnassius</taxon>
        <taxon>Driopa</taxon>
    </lineage>
</organism>
<dbReference type="InterPro" id="IPR000477">
    <property type="entry name" value="RT_dom"/>
</dbReference>
<dbReference type="Gene3D" id="3.30.70.270">
    <property type="match status" value="2"/>
</dbReference>
<dbReference type="AlphaFoldDB" id="A0AAV1KT83"/>
<dbReference type="PANTHER" id="PTHR33064:SF37">
    <property type="entry name" value="RIBONUCLEASE H"/>
    <property type="match status" value="1"/>
</dbReference>
<accession>A0AAV1KT83</accession>
<keyword evidence="4" id="KW-1185">Reference proteome</keyword>
<sequence>MVKNGEDRLCVDYRELNVNTVRDHYPLPLISEQLDQLAEAKYFTCLDMAAGFHQIPIEPNSIEKTAFITPDGQYDYLTMPCGFTNAPSVYQRAINKALGDLRGKTALVYMDDILIPSKTIVEAIAKLELVLEALAKAGFAINKKECAFLKSAIEYLGFMVSNGKIRPSPTKVEALAKSPPPTNIKQLRQFNGLAGYFRCFIPRFSTELVPLYNLTKLGATWEWTPKHEAVRSKIIKYLTSAPLLTICKSVTQQNYIPMLILSDLEQF</sequence>
<evidence type="ECO:0000313" key="3">
    <source>
        <dbReference type="EMBL" id="CAK1585469.1"/>
    </source>
</evidence>
<feature type="domain" description="Reverse transcriptase" evidence="2">
    <location>
        <begin position="1"/>
        <end position="160"/>
    </location>
</feature>
<evidence type="ECO:0000259" key="2">
    <source>
        <dbReference type="PROSITE" id="PS50878"/>
    </source>
</evidence>
<dbReference type="SUPFAM" id="SSF56672">
    <property type="entry name" value="DNA/RNA polymerases"/>
    <property type="match status" value="1"/>
</dbReference>
<dbReference type="PROSITE" id="PS50878">
    <property type="entry name" value="RT_POL"/>
    <property type="match status" value="1"/>
</dbReference>
<dbReference type="EMBL" id="CAVLGL010000079">
    <property type="protein sequence ID" value="CAK1585469.1"/>
    <property type="molecule type" value="Genomic_DNA"/>
</dbReference>
<protein>
    <recommendedName>
        <fullName evidence="1">RNA-directed DNA polymerase</fullName>
        <ecNumber evidence="1">2.7.7.49</ecNumber>
    </recommendedName>
</protein>
<name>A0AAV1KT83_9NEOP</name>
<dbReference type="PANTHER" id="PTHR33064">
    <property type="entry name" value="POL PROTEIN"/>
    <property type="match status" value="1"/>
</dbReference>
<dbReference type="Pfam" id="PF00078">
    <property type="entry name" value="RVT_1"/>
    <property type="match status" value="1"/>
</dbReference>
<evidence type="ECO:0000256" key="1">
    <source>
        <dbReference type="ARBA" id="ARBA00012493"/>
    </source>
</evidence>
<proteinExistence type="predicted"/>
<dbReference type="Proteomes" id="UP001314205">
    <property type="component" value="Unassembled WGS sequence"/>
</dbReference>
<dbReference type="CDD" id="cd01647">
    <property type="entry name" value="RT_LTR"/>
    <property type="match status" value="1"/>
</dbReference>